<organism evidence="1 2">
    <name type="scientific">Mycetocola manganoxydans</name>
    <dbReference type="NCBI Taxonomy" id="699879"/>
    <lineage>
        <taxon>Bacteria</taxon>
        <taxon>Bacillati</taxon>
        <taxon>Actinomycetota</taxon>
        <taxon>Actinomycetes</taxon>
        <taxon>Micrococcales</taxon>
        <taxon>Microbacteriaceae</taxon>
        <taxon>Mycetocola</taxon>
    </lineage>
</organism>
<proteinExistence type="predicted"/>
<gene>
    <name evidence="1" type="ORF">D9V29_12220</name>
</gene>
<dbReference type="EMBL" id="RCUV01000017">
    <property type="protein sequence ID" value="RLP69021.1"/>
    <property type="molecule type" value="Genomic_DNA"/>
</dbReference>
<dbReference type="OrthoDB" id="5099734at2"/>
<protein>
    <submittedName>
        <fullName evidence="1">Uncharacterized protein</fullName>
    </submittedName>
</protein>
<dbReference type="AlphaFoldDB" id="A0A3L6ZNB2"/>
<accession>A0A3L6ZNB2</accession>
<dbReference type="Proteomes" id="UP000270299">
    <property type="component" value="Unassembled WGS sequence"/>
</dbReference>
<comment type="caution">
    <text evidence="1">The sequence shown here is derived from an EMBL/GenBank/DDBJ whole genome shotgun (WGS) entry which is preliminary data.</text>
</comment>
<reference evidence="1 2" key="1">
    <citation type="submission" date="2018-10" db="EMBL/GenBank/DDBJ databases">
        <authorList>
            <person name="Li J."/>
        </authorList>
    </citation>
    <scope>NUCLEOTIDE SEQUENCE [LARGE SCALE GENOMIC DNA]</scope>
    <source>
        <strain evidence="1 2">CCTCC AB209002</strain>
    </source>
</reference>
<sequence length="281" mass="30810">MNAGKGNHMASEANAVTLEAELLIPDVPAVEQVYPASLPTPKLHARWIEDEGVSLTFIEIGDIAMHVETTDEDLSWHLHVGGYDGPPLDGTPWDEQTTEALLLWMEEFASKVHVCMETIDEDIFDAIDLFEAGATSAPFSAAGLEPEDWASYKKEDFLVFRVAAPGQAEPQIWTGTGDAWHLHDEERDGDAELLWTPPGAENHIHLGAVIMSPETGLPATFANPAIDWDEVGMAEDDAMDWLLREHRNCVWASAIHDAITEEVLKMLGGFTAPVVSPHRVG</sequence>
<evidence type="ECO:0000313" key="2">
    <source>
        <dbReference type="Proteomes" id="UP000270299"/>
    </source>
</evidence>
<evidence type="ECO:0000313" key="1">
    <source>
        <dbReference type="EMBL" id="RLP69021.1"/>
    </source>
</evidence>
<keyword evidence="2" id="KW-1185">Reference proteome</keyword>
<name>A0A3L6ZNB2_9MICO</name>
<dbReference type="RefSeq" id="WP_147436279.1">
    <property type="nucleotide sequence ID" value="NZ_BMXM01000016.1"/>
</dbReference>